<reference evidence="1" key="2">
    <citation type="journal article" date="2016" name="Mol. Ecol.">
        <title>Population genomics of the filarial nematode parasite Wuchereria bancrofti from mosquitoes.</title>
        <authorList>
            <person name="Small S.T."/>
            <person name="Reimer L.J."/>
            <person name="Tisch D.J."/>
            <person name="King C.L."/>
            <person name="Christensen B.M."/>
            <person name="Siba P.M."/>
            <person name="Kazura J.W."/>
            <person name="Serre D."/>
            <person name="Zimmerman P.A."/>
        </authorList>
    </citation>
    <scope>NUCLEOTIDE SEQUENCE</scope>
    <source>
        <strain evidence="1">pt0022</strain>
    </source>
</reference>
<evidence type="ECO:0000313" key="1">
    <source>
        <dbReference type="Proteomes" id="UP000093561"/>
    </source>
</evidence>
<evidence type="ECO:0000313" key="2">
    <source>
        <dbReference type="WBParaSite" id="mrna-Wban_03085"/>
    </source>
</evidence>
<reference evidence="1" key="1">
    <citation type="submission" date="2015-03" db="EMBL/GenBank/DDBJ databases">
        <title>Wuchereria bancrofti Genome Sequencing Papua New Guinea Strain.</title>
        <authorList>
            <person name="Small S.T."/>
            <person name="Serre D."/>
            <person name="Zimmerman P.A."/>
        </authorList>
    </citation>
    <scope>NUCLEOTIDE SEQUENCE [LARGE SCALE GENOMIC DNA]</scope>
    <source>
        <strain evidence="1">pt0022</strain>
    </source>
</reference>
<dbReference type="Proteomes" id="UP000093561">
    <property type="component" value="Unassembled WGS sequence"/>
</dbReference>
<dbReference type="AlphaFoldDB" id="A0AAF5RUC8"/>
<organism evidence="1 2">
    <name type="scientific">Wuchereria bancrofti</name>
    <dbReference type="NCBI Taxonomy" id="6293"/>
    <lineage>
        <taxon>Eukaryota</taxon>
        <taxon>Metazoa</taxon>
        <taxon>Ecdysozoa</taxon>
        <taxon>Nematoda</taxon>
        <taxon>Chromadorea</taxon>
        <taxon>Rhabditida</taxon>
        <taxon>Spirurina</taxon>
        <taxon>Spiruromorpha</taxon>
        <taxon>Filarioidea</taxon>
        <taxon>Onchocercidae</taxon>
        <taxon>Wuchereria</taxon>
    </lineage>
</organism>
<name>A0AAF5RUC8_WUCBA</name>
<proteinExistence type="predicted"/>
<sequence>MSSGSGSHKQDAVPLRKSMKNVEHNKVVDAYNPYYSYFDERYVSLLLV</sequence>
<reference evidence="2" key="3">
    <citation type="submission" date="2024-02" db="UniProtKB">
        <authorList>
            <consortium name="WormBaseParasite"/>
        </authorList>
    </citation>
    <scope>IDENTIFICATION</scope>
    <source>
        <strain evidence="2">pt0022</strain>
    </source>
</reference>
<protein>
    <submittedName>
        <fullName evidence="2">Uncharacterized protein</fullName>
    </submittedName>
</protein>
<dbReference type="WBParaSite" id="mrna-Wban_03085">
    <property type="protein sequence ID" value="mrna-Wban_03085"/>
    <property type="gene ID" value="Wban_03085"/>
</dbReference>
<accession>A0AAF5RUC8</accession>